<feature type="domain" description="Signal transduction histidine kinase HWE region" evidence="10">
    <location>
        <begin position="201"/>
        <end position="248"/>
    </location>
</feature>
<evidence type="ECO:0000256" key="7">
    <source>
        <dbReference type="ARBA" id="ARBA00022840"/>
    </source>
</evidence>
<evidence type="ECO:0000256" key="5">
    <source>
        <dbReference type="ARBA" id="ARBA00022741"/>
    </source>
</evidence>
<dbReference type="Pfam" id="PF07536">
    <property type="entry name" value="HWE_HK"/>
    <property type="match status" value="1"/>
</dbReference>
<feature type="transmembrane region" description="Helical" evidence="9">
    <location>
        <begin position="28"/>
        <end position="48"/>
    </location>
</feature>
<proteinExistence type="predicted"/>
<feature type="region of interest" description="Disordered" evidence="8">
    <location>
        <begin position="1"/>
        <end position="22"/>
    </location>
</feature>
<dbReference type="InterPro" id="IPR035965">
    <property type="entry name" value="PAS-like_dom_sf"/>
</dbReference>
<evidence type="ECO:0000256" key="4">
    <source>
        <dbReference type="ARBA" id="ARBA00022679"/>
    </source>
</evidence>
<keyword evidence="7" id="KW-0067">ATP-binding</keyword>
<dbReference type="InterPro" id="IPR011102">
    <property type="entry name" value="Sig_transdc_His_kinase_HWE"/>
</dbReference>
<evidence type="ECO:0000313" key="12">
    <source>
        <dbReference type="Proteomes" id="UP000005324"/>
    </source>
</evidence>
<dbReference type="SUPFAM" id="SSF55785">
    <property type="entry name" value="PYP-like sensor domain (PAS domain)"/>
    <property type="match status" value="1"/>
</dbReference>
<comment type="catalytic activity">
    <reaction evidence="1">
        <text>ATP + protein L-histidine = ADP + protein N-phospho-L-histidine.</text>
        <dbReference type="EC" id="2.7.13.3"/>
    </reaction>
</comment>
<feature type="non-terminal residue" evidence="11">
    <location>
        <position position="250"/>
    </location>
</feature>
<gene>
    <name evidence="11" type="ORF">HMPREF0731_1463</name>
</gene>
<dbReference type="EC" id="2.7.13.3" evidence="2"/>
<organism evidence="11 12">
    <name type="scientific">Pseudoroseomonas cervicalis ATCC 49957</name>
    <dbReference type="NCBI Taxonomy" id="525371"/>
    <lineage>
        <taxon>Bacteria</taxon>
        <taxon>Pseudomonadati</taxon>
        <taxon>Pseudomonadota</taxon>
        <taxon>Alphaproteobacteria</taxon>
        <taxon>Acetobacterales</taxon>
        <taxon>Roseomonadaceae</taxon>
        <taxon>Roseomonas</taxon>
    </lineage>
</organism>
<evidence type="ECO:0000256" key="2">
    <source>
        <dbReference type="ARBA" id="ARBA00012438"/>
    </source>
</evidence>
<keyword evidence="9" id="KW-1133">Transmembrane helix</keyword>
<keyword evidence="3" id="KW-0597">Phosphoprotein</keyword>
<name>D5RK53_9PROT</name>
<dbReference type="Proteomes" id="UP000005324">
    <property type="component" value="Unassembled WGS sequence"/>
</dbReference>
<accession>D5RK53</accession>
<evidence type="ECO:0000256" key="8">
    <source>
        <dbReference type="SAM" id="MobiDB-lite"/>
    </source>
</evidence>
<evidence type="ECO:0000256" key="6">
    <source>
        <dbReference type="ARBA" id="ARBA00022777"/>
    </source>
</evidence>
<keyword evidence="12" id="KW-1185">Reference proteome</keyword>
<reference evidence="11 12" key="1">
    <citation type="submission" date="2010-04" db="EMBL/GenBank/DDBJ databases">
        <authorList>
            <person name="Qin X."/>
            <person name="Bachman B."/>
            <person name="Battles P."/>
            <person name="Bell A."/>
            <person name="Bess C."/>
            <person name="Bickham C."/>
            <person name="Chaboub L."/>
            <person name="Chen D."/>
            <person name="Coyle M."/>
            <person name="Deiros D.R."/>
            <person name="Dinh H."/>
            <person name="Forbes L."/>
            <person name="Fowler G."/>
            <person name="Francisco L."/>
            <person name="Fu Q."/>
            <person name="Gubbala S."/>
            <person name="Hale W."/>
            <person name="Han Y."/>
            <person name="Hemphill L."/>
            <person name="Highlander S.K."/>
            <person name="Hirani K."/>
            <person name="Hogues M."/>
            <person name="Jackson L."/>
            <person name="Jakkamsetti A."/>
            <person name="Javaid M."/>
            <person name="Jiang H."/>
            <person name="Korchina V."/>
            <person name="Kovar C."/>
            <person name="Lara F."/>
            <person name="Lee S."/>
            <person name="Mata R."/>
            <person name="Mathew T."/>
            <person name="Moen C."/>
            <person name="Morales K."/>
            <person name="Munidasa M."/>
            <person name="Nazareth L."/>
            <person name="Ngo R."/>
            <person name="Nguyen L."/>
            <person name="Okwuonu G."/>
            <person name="Ongeri F."/>
            <person name="Patil S."/>
            <person name="Petrosino J."/>
            <person name="Pham C."/>
            <person name="Pham P."/>
            <person name="Pu L.-L."/>
            <person name="Puazo M."/>
            <person name="Raj R."/>
            <person name="Reid J."/>
            <person name="Rouhana J."/>
            <person name="Saada N."/>
            <person name="Shang Y."/>
            <person name="Simmons D."/>
            <person name="Thornton R."/>
            <person name="Warren J."/>
            <person name="Weissenberger G."/>
            <person name="Zhang J."/>
            <person name="Zhang L."/>
            <person name="Zhou C."/>
            <person name="Zhu D."/>
            <person name="Muzny D."/>
            <person name="Worley K."/>
            <person name="Gibbs R."/>
        </authorList>
    </citation>
    <scope>NUCLEOTIDE SEQUENCE [LARGE SCALE GENOMIC DNA]</scope>
    <source>
        <strain evidence="11 12">ATCC 49957</strain>
    </source>
</reference>
<evidence type="ECO:0000313" key="11">
    <source>
        <dbReference type="EMBL" id="EFH12316.1"/>
    </source>
</evidence>
<evidence type="ECO:0000256" key="1">
    <source>
        <dbReference type="ARBA" id="ARBA00000085"/>
    </source>
</evidence>
<keyword evidence="4" id="KW-0808">Transferase</keyword>
<evidence type="ECO:0000256" key="3">
    <source>
        <dbReference type="ARBA" id="ARBA00022553"/>
    </source>
</evidence>
<sequence>MAAPAAPAPAPAPSTAPAPAQPWQPSRLTMLATMALSLGLMLALLLACRTRQGRAAQQRLARALAEREAERRLTDIAANLPGALYRLVRAPCGRLTCTYMSEGMNTLLGEPSGSSARASILRALTPETRARAEAALQHSATTLTPLVLEGDVRTADGRRLWLRTMASVHPLPDGSVVWDGVLLDSTEQRQAEERATLLAREVDHRAKNIMAVVRSLLLLTPRDVPPAQFVASLDGRLCAMARAHDLLAGG</sequence>
<evidence type="ECO:0000256" key="9">
    <source>
        <dbReference type="SAM" id="Phobius"/>
    </source>
</evidence>
<dbReference type="EMBL" id="ADVL01000240">
    <property type="protein sequence ID" value="EFH12316.1"/>
    <property type="molecule type" value="Genomic_DNA"/>
</dbReference>
<dbReference type="Gene3D" id="3.30.450.20">
    <property type="entry name" value="PAS domain"/>
    <property type="match status" value="1"/>
</dbReference>
<dbReference type="PANTHER" id="PTHR41523">
    <property type="entry name" value="TWO-COMPONENT SYSTEM SENSOR PROTEIN"/>
    <property type="match status" value="1"/>
</dbReference>
<keyword evidence="9" id="KW-0812">Transmembrane</keyword>
<evidence type="ECO:0000259" key="10">
    <source>
        <dbReference type="Pfam" id="PF07536"/>
    </source>
</evidence>
<keyword evidence="9" id="KW-0472">Membrane</keyword>
<comment type="caution">
    <text evidence="11">The sequence shown here is derived from an EMBL/GenBank/DDBJ whole genome shotgun (WGS) entry which is preliminary data.</text>
</comment>
<dbReference type="GO" id="GO:0005524">
    <property type="term" value="F:ATP binding"/>
    <property type="evidence" value="ECO:0007669"/>
    <property type="project" value="UniProtKB-KW"/>
</dbReference>
<dbReference type="AlphaFoldDB" id="D5RK53"/>
<dbReference type="GO" id="GO:0004673">
    <property type="term" value="F:protein histidine kinase activity"/>
    <property type="evidence" value="ECO:0007669"/>
    <property type="project" value="UniProtKB-EC"/>
</dbReference>
<protein>
    <recommendedName>
        <fullName evidence="2">histidine kinase</fullName>
        <ecNumber evidence="2">2.7.13.3</ecNumber>
    </recommendedName>
</protein>
<keyword evidence="5" id="KW-0547">Nucleotide-binding</keyword>
<keyword evidence="6" id="KW-0418">Kinase</keyword>
<dbReference type="HOGENOM" id="CLU_1113389_0_0_5"/>
<dbReference type="PANTHER" id="PTHR41523:SF8">
    <property type="entry name" value="ETHYLENE RESPONSE SENSOR PROTEIN"/>
    <property type="match status" value="1"/>
</dbReference>